<accession>A0A177B623</accession>
<sequence>MLKDFKEIYKKFKTEEKLFECVKEKNKLTSPQKDILLSKVSNPLDQEVLENIFEY</sequence>
<protein>
    <submittedName>
        <fullName evidence="1">Uncharacterized protein</fullName>
    </submittedName>
</protein>
<name>A0A177B623_9BILA</name>
<dbReference type="AlphaFoldDB" id="A0A177B623"/>
<dbReference type="Proteomes" id="UP000078046">
    <property type="component" value="Unassembled WGS sequence"/>
</dbReference>
<comment type="caution">
    <text evidence="1">The sequence shown here is derived from an EMBL/GenBank/DDBJ whole genome shotgun (WGS) entry which is preliminary data.</text>
</comment>
<evidence type="ECO:0000313" key="1">
    <source>
        <dbReference type="EMBL" id="OAF69093.1"/>
    </source>
</evidence>
<proteinExistence type="predicted"/>
<evidence type="ECO:0000313" key="2">
    <source>
        <dbReference type="Proteomes" id="UP000078046"/>
    </source>
</evidence>
<dbReference type="EMBL" id="LWCA01000337">
    <property type="protein sequence ID" value="OAF69093.1"/>
    <property type="molecule type" value="Genomic_DNA"/>
</dbReference>
<gene>
    <name evidence="1" type="ORF">A3Q56_03108</name>
</gene>
<reference evidence="1 2" key="1">
    <citation type="submission" date="2016-04" db="EMBL/GenBank/DDBJ databases">
        <title>The genome of Intoshia linei affirms orthonectids as highly simplified spiralians.</title>
        <authorList>
            <person name="Mikhailov K.V."/>
            <person name="Slusarev G.S."/>
            <person name="Nikitin M.A."/>
            <person name="Logacheva M.D."/>
            <person name="Penin A."/>
            <person name="Aleoshin V."/>
            <person name="Panchin Y.V."/>
        </authorList>
    </citation>
    <scope>NUCLEOTIDE SEQUENCE [LARGE SCALE GENOMIC DNA]</scope>
    <source>
        <strain evidence="1">Intl2013</strain>
        <tissue evidence="1">Whole animal</tissue>
    </source>
</reference>
<organism evidence="1 2">
    <name type="scientific">Intoshia linei</name>
    <dbReference type="NCBI Taxonomy" id="1819745"/>
    <lineage>
        <taxon>Eukaryota</taxon>
        <taxon>Metazoa</taxon>
        <taxon>Spiralia</taxon>
        <taxon>Lophotrochozoa</taxon>
        <taxon>Mesozoa</taxon>
        <taxon>Orthonectida</taxon>
        <taxon>Rhopaluridae</taxon>
        <taxon>Intoshia</taxon>
    </lineage>
</organism>
<keyword evidence="2" id="KW-1185">Reference proteome</keyword>